<evidence type="ECO:0000256" key="1">
    <source>
        <dbReference type="ARBA" id="ARBA00004141"/>
    </source>
</evidence>
<keyword evidence="5 6" id="KW-0472">Membrane</keyword>
<dbReference type="InterPro" id="IPR020846">
    <property type="entry name" value="MFS_dom"/>
</dbReference>
<feature type="transmembrane region" description="Helical" evidence="6">
    <location>
        <begin position="218"/>
        <end position="236"/>
    </location>
</feature>
<dbReference type="PROSITE" id="PS50850">
    <property type="entry name" value="MFS"/>
    <property type="match status" value="1"/>
</dbReference>
<dbReference type="PANTHER" id="PTHR23505">
    <property type="entry name" value="SPINSTER"/>
    <property type="match status" value="1"/>
</dbReference>
<accession>A0ABU3QCI1</accession>
<comment type="caution">
    <text evidence="8">The sequence shown here is derived from an EMBL/GenBank/DDBJ whole genome shotgun (WGS) entry which is preliminary data.</text>
</comment>
<evidence type="ECO:0000256" key="2">
    <source>
        <dbReference type="ARBA" id="ARBA00022448"/>
    </source>
</evidence>
<feature type="transmembrane region" description="Helical" evidence="6">
    <location>
        <begin position="384"/>
        <end position="401"/>
    </location>
</feature>
<reference evidence="8 9" key="1">
    <citation type="submission" date="2023-05" db="EMBL/GenBank/DDBJ databases">
        <authorList>
            <person name="Guo Y."/>
        </authorList>
    </citation>
    <scope>NUCLEOTIDE SEQUENCE [LARGE SCALE GENOMIC DNA]</scope>
    <source>
        <strain evidence="8 9">GR2756</strain>
    </source>
</reference>
<evidence type="ECO:0000256" key="4">
    <source>
        <dbReference type="ARBA" id="ARBA00022989"/>
    </source>
</evidence>
<feature type="transmembrane region" description="Helical" evidence="6">
    <location>
        <begin position="75"/>
        <end position="96"/>
    </location>
</feature>
<sequence>MKPASYKHYLLFVLLLIYAFNTADRLVLGLMLQDIKADLDLSDTQLGLLTGIAFAFFYSIMGIPIARWADRGDRISVISITTLLWGAAMALCGAAGNFLQLLAIRVGVAVGEAGAVPPSNSLIPEYFSRAERPKAVAIYHLGGPLGALVGYFAAGWINQFVGWRATFVIVGIPSLLLAALVWFTLEEPRRNVPAVEPPREQADSLWHVAITLFANKTFRNLVICFSIVAFFGNGILQWQPAYFMRTYGLGSGELGTWFALLYGGGGLIGLYAGGTLASRFAAHNERLQLLAAATAYCGFAILQAGIYIATSLYLAFLLLALAMVGTGLVMGPLFGAVQTLVPARMRAMSIAVIYLCANLIGLGLGPLIAGVLSDMLRPAFGEESLRYALLALCPGYLWAAFHMWKASRTVMTDLARANEGCSENSSSAHVQQI</sequence>
<dbReference type="Proteomes" id="UP001259572">
    <property type="component" value="Unassembled WGS sequence"/>
</dbReference>
<feature type="transmembrane region" description="Helical" evidence="6">
    <location>
        <begin position="349"/>
        <end position="372"/>
    </location>
</feature>
<feature type="transmembrane region" description="Helical" evidence="6">
    <location>
        <begin position="315"/>
        <end position="337"/>
    </location>
</feature>
<comment type="subcellular location">
    <subcellularLocation>
        <location evidence="1">Membrane</location>
        <topology evidence="1">Multi-pass membrane protein</topology>
    </subcellularLocation>
</comment>
<feature type="transmembrane region" description="Helical" evidence="6">
    <location>
        <begin position="102"/>
        <end position="123"/>
    </location>
</feature>
<feature type="transmembrane region" description="Helical" evidence="6">
    <location>
        <begin position="45"/>
        <end position="63"/>
    </location>
</feature>
<dbReference type="Pfam" id="PF07690">
    <property type="entry name" value="MFS_1"/>
    <property type="match status" value="1"/>
</dbReference>
<name>A0ABU3QCI1_9SPHN</name>
<feature type="transmembrane region" description="Helical" evidence="6">
    <location>
        <begin position="163"/>
        <end position="185"/>
    </location>
</feature>
<evidence type="ECO:0000259" key="7">
    <source>
        <dbReference type="PROSITE" id="PS50850"/>
    </source>
</evidence>
<dbReference type="PANTHER" id="PTHR23505:SF79">
    <property type="entry name" value="PROTEIN SPINSTER"/>
    <property type="match status" value="1"/>
</dbReference>
<dbReference type="SUPFAM" id="SSF103473">
    <property type="entry name" value="MFS general substrate transporter"/>
    <property type="match status" value="1"/>
</dbReference>
<evidence type="ECO:0000313" key="8">
    <source>
        <dbReference type="EMBL" id="MDT9600992.1"/>
    </source>
</evidence>
<evidence type="ECO:0000256" key="3">
    <source>
        <dbReference type="ARBA" id="ARBA00022692"/>
    </source>
</evidence>
<dbReference type="InterPro" id="IPR011701">
    <property type="entry name" value="MFS"/>
</dbReference>
<gene>
    <name evidence="8" type="ORF">RQX22_18720</name>
</gene>
<feature type="transmembrane region" description="Helical" evidence="6">
    <location>
        <begin position="135"/>
        <end position="157"/>
    </location>
</feature>
<dbReference type="Gene3D" id="1.20.1250.20">
    <property type="entry name" value="MFS general substrate transporter like domains"/>
    <property type="match status" value="1"/>
</dbReference>
<evidence type="ECO:0000313" key="9">
    <source>
        <dbReference type="Proteomes" id="UP001259572"/>
    </source>
</evidence>
<feature type="transmembrane region" description="Helical" evidence="6">
    <location>
        <begin position="256"/>
        <end position="277"/>
    </location>
</feature>
<keyword evidence="9" id="KW-1185">Reference proteome</keyword>
<protein>
    <submittedName>
        <fullName evidence="8">MFS transporter</fullName>
    </submittedName>
</protein>
<proteinExistence type="predicted"/>
<organism evidence="8 9">
    <name type="scientific">Sphingosinicella rhizophila</name>
    <dbReference type="NCBI Taxonomy" id="3050082"/>
    <lineage>
        <taxon>Bacteria</taxon>
        <taxon>Pseudomonadati</taxon>
        <taxon>Pseudomonadota</taxon>
        <taxon>Alphaproteobacteria</taxon>
        <taxon>Sphingomonadales</taxon>
        <taxon>Sphingosinicellaceae</taxon>
        <taxon>Sphingosinicella</taxon>
    </lineage>
</organism>
<feature type="domain" description="Major facilitator superfamily (MFS) profile" evidence="7">
    <location>
        <begin position="10"/>
        <end position="408"/>
    </location>
</feature>
<keyword evidence="2" id="KW-0813">Transport</keyword>
<evidence type="ECO:0000256" key="5">
    <source>
        <dbReference type="ARBA" id="ARBA00023136"/>
    </source>
</evidence>
<keyword evidence="4 6" id="KW-1133">Transmembrane helix</keyword>
<keyword evidence="3 6" id="KW-0812">Transmembrane</keyword>
<dbReference type="InterPro" id="IPR044770">
    <property type="entry name" value="MFS_spinster-like"/>
</dbReference>
<dbReference type="EMBL" id="JAVUPU010000015">
    <property type="protein sequence ID" value="MDT9600992.1"/>
    <property type="molecule type" value="Genomic_DNA"/>
</dbReference>
<evidence type="ECO:0000256" key="6">
    <source>
        <dbReference type="SAM" id="Phobius"/>
    </source>
</evidence>
<dbReference type="RefSeq" id="WP_315728635.1">
    <property type="nucleotide sequence ID" value="NZ_JAVUPU010000015.1"/>
</dbReference>
<dbReference type="CDD" id="cd17328">
    <property type="entry name" value="MFS_spinster_like"/>
    <property type="match status" value="1"/>
</dbReference>
<feature type="transmembrane region" description="Helical" evidence="6">
    <location>
        <begin position="289"/>
        <end position="309"/>
    </location>
</feature>
<dbReference type="InterPro" id="IPR036259">
    <property type="entry name" value="MFS_trans_sf"/>
</dbReference>